<dbReference type="NCBIfam" id="TIGR00282">
    <property type="entry name" value="TIGR00282 family metallophosphoesterase"/>
    <property type="match status" value="1"/>
</dbReference>
<dbReference type="InterPro" id="IPR005235">
    <property type="entry name" value="YmdB-like"/>
</dbReference>
<keyword evidence="2 7" id="KW-0479">Metal-binding</keyword>
<dbReference type="SUPFAM" id="SSF56300">
    <property type="entry name" value="Metallo-dependent phosphatases"/>
    <property type="match status" value="1"/>
</dbReference>
<dbReference type="PANTHER" id="PTHR36303">
    <property type="entry name" value="2',3'-CYCLIC-NUCLEOTIDE 2'-PHOSPHODIESTERASE"/>
    <property type="match status" value="1"/>
</dbReference>
<dbReference type="RefSeq" id="WP_212772399.1">
    <property type="nucleotide sequence ID" value="NZ_AP024601.1"/>
</dbReference>
<sequence length="265" mass="29074">MRVLMIGDIVGSLGRTAIQTHLNRLKRAYKPDVTVANGENAAGGRGITREIVRSLLKQGVDCITLGNHAWDRREIFDFIDEEPRLVRPANYPEGTPGQGYTVIPVGKESLTVINLMGRTFMPPVECPFRTADALLANLSGKTHIVVDFHAETTSEKQAMGWYLDGRVSAVIGTHTHVQTADERILPGGTAYLSDVGMTGAYDGVLGMSRDLVLKKFLTQLPVRLEVEKTGGMQVNAVVIDLDRTNGKARKIRRVRIDDDQPLLDG</sequence>
<reference evidence="8" key="2">
    <citation type="journal article" date="2021" name="Microbiol. Resour. Announc.">
        <title>Complete Genome Sequence of Polycladomyces abyssicola JIR-001T, Isolated from Hemipelagic Sediment in Deep Seawater.</title>
        <authorList>
            <person name="Tsubouchi T."/>
            <person name="Kaneko Y."/>
        </authorList>
    </citation>
    <scope>NUCLEOTIDE SEQUENCE</scope>
    <source>
        <strain evidence="8">JIR-001</strain>
    </source>
</reference>
<dbReference type="GO" id="GO:0046872">
    <property type="term" value="F:metal ion binding"/>
    <property type="evidence" value="ECO:0007669"/>
    <property type="project" value="UniProtKB-KW"/>
</dbReference>
<dbReference type="PIRSF" id="PIRSF004789">
    <property type="entry name" value="DR1281"/>
    <property type="match status" value="1"/>
</dbReference>
<dbReference type="Pfam" id="PF13277">
    <property type="entry name" value="YmdB"/>
    <property type="match status" value="1"/>
</dbReference>
<feature type="binding site" evidence="7">
    <location>
        <position position="8"/>
    </location>
    <ligand>
        <name>Fe cation</name>
        <dbReference type="ChEBI" id="CHEBI:24875"/>
        <label>1</label>
    </ligand>
</feature>
<evidence type="ECO:0000256" key="4">
    <source>
        <dbReference type="ARBA" id="ARBA00023004"/>
    </source>
</evidence>
<keyword evidence="3" id="KW-0378">Hydrolase</keyword>
<dbReference type="Gene3D" id="3.60.21.10">
    <property type="match status" value="1"/>
</dbReference>
<dbReference type="CDD" id="cd07382">
    <property type="entry name" value="MPP_DR1281"/>
    <property type="match status" value="1"/>
</dbReference>
<evidence type="ECO:0000313" key="9">
    <source>
        <dbReference type="Proteomes" id="UP000677436"/>
    </source>
</evidence>
<dbReference type="EMBL" id="AP024601">
    <property type="protein sequence ID" value="BCU82006.1"/>
    <property type="molecule type" value="Genomic_DNA"/>
</dbReference>
<organism evidence="8 9">
    <name type="scientific">Polycladomyces abyssicola</name>
    <dbReference type="NCBI Taxonomy" id="1125966"/>
    <lineage>
        <taxon>Bacteria</taxon>
        <taxon>Bacillati</taxon>
        <taxon>Bacillota</taxon>
        <taxon>Bacilli</taxon>
        <taxon>Bacillales</taxon>
        <taxon>Thermoactinomycetaceae</taxon>
        <taxon>Polycladomyces</taxon>
    </lineage>
</organism>
<reference evidence="8" key="1">
    <citation type="journal article" date="2013" name="Int. J. Syst. Evol. Microbiol.">
        <title>Polycladomyces abyssicola gen. nov., sp. nov., a thermophilic filamentous bacterium isolated from hemipelagic sediment.</title>
        <authorList>
            <person name="Tsubouchi T."/>
            <person name="Shimane Y."/>
            <person name="Mori K."/>
            <person name="Usui K."/>
            <person name="Hiraki T."/>
            <person name="Tame A."/>
            <person name="Uematsu K."/>
            <person name="Maruyama T."/>
            <person name="Hatada Y."/>
        </authorList>
    </citation>
    <scope>NUCLEOTIDE SEQUENCE</scope>
    <source>
        <strain evidence="8">JIR-001</strain>
    </source>
</reference>
<comment type="cofactor">
    <cofactor evidence="1">
        <name>Fe(3+)</name>
        <dbReference type="ChEBI" id="CHEBI:29034"/>
    </cofactor>
</comment>
<feature type="binding site" evidence="7">
    <location>
        <position position="39"/>
    </location>
    <ligand>
        <name>Fe cation</name>
        <dbReference type="ChEBI" id="CHEBI:24875"/>
        <label>1</label>
    </ligand>
</feature>
<accession>A0A8D5ZP40</accession>
<keyword evidence="4" id="KW-0408">Iron</keyword>
<gene>
    <name evidence="8" type="ORF">JIR001_17890</name>
</gene>
<dbReference type="AlphaFoldDB" id="A0A8D5ZP40"/>
<dbReference type="Proteomes" id="UP000677436">
    <property type="component" value="Chromosome"/>
</dbReference>
<feature type="binding site" evidence="7">
    <location>
        <position position="67"/>
    </location>
    <ligand>
        <name>Fe cation</name>
        <dbReference type="ChEBI" id="CHEBI:24875"/>
        <label>2</label>
    </ligand>
</feature>
<evidence type="ECO:0000256" key="1">
    <source>
        <dbReference type="ARBA" id="ARBA00001965"/>
    </source>
</evidence>
<evidence type="ECO:0000256" key="2">
    <source>
        <dbReference type="ARBA" id="ARBA00022723"/>
    </source>
</evidence>
<evidence type="ECO:0000313" key="8">
    <source>
        <dbReference type="EMBL" id="BCU82006.1"/>
    </source>
</evidence>
<dbReference type="GO" id="GO:0004113">
    <property type="term" value="F:2',3'-cyclic-nucleotide 3'-phosphodiesterase activity"/>
    <property type="evidence" value="ECO:0007669"/>
    <property type="project" value="TreeGrafter"/>
</dbReference>
<feature type="binding site" evidence="7">
    <location>
        <position position="39"/>
    </location>
    <ligand>
        <name>Fe cation</name>
        <dbReference type="ChEBI" id="CHEBI:24875"/>
        <label>2</label>
    </ligand>
</feature>
<comment type="similarity">
    <text evidence="5">Belongs to the YmdB-like family.</text>
</comment>
<feature type="active site" description="Proton donor" evidence="6">
    <location>
        <position position="68"/>
    </location>
</feature>
<evidence type="ECO:0000256" key="6">
    <source>
        <dbReference type="PIRSR" id="PIRSR004789-50"/>
    </source>
</evidence>
<proteinExistence type="inferred from homology"/>
<dbReference type="FunFam" id="3.60.21.10:FF:000016">
    <property type="entry name" value="Putative metallophosphoesterase"/>
    <property type="match status" value="1"/>
</dbReference>
<dbReference type="KEGG" id="pabs:JIR001_17890"/>
<evidence type="ECO:0000256" key="3">
    <source>
        <dbReference type="ARBA" id="ARBA00022801"/>
    </source>
</evidence>
<name>A0A8D5ZP40_9BACL</name>
<feature type="binding site" evidence="7">
    <location>
        <position position="149"/>
    </location>
    <ligand>
        <name>Fe cation</name>
        <dbReference type="ChEBI" id="CHEBI:24875"/>
        <label>2</label>
    </ligand>
</feature>
<protein>
    <submittedName>
        <fullName evidence="8">Metallophosphoesterase</fullName>
    </submittedName>
</protein>
<feature type="binding site" evidence="7">
    <location>
        <position position="40"/>
    </location>
    <ligand>
        <name>Fe cation</name>
        <dbReference type="ChEBI" id="CHEBI:24875"/>
        <label>1</label>
    </ligand>
</feature>
<dbReference type="PANTHER" id="PTHR36303:SF1">
    <property type="entry name" value="2',3'-CYCLIC-NUCLEOTIDE 2'-PHOSPHODIESTERASE"/>
    <property type="match status" value="1"/>
</dbReference>
<evidence type="ECO:0000256" key="7">
    <source>
        <dbReference type="PIRSR" id="PIRSR004789-51"/>
    </source>
</evidence>
<dbReference type="InterPro" id="IPR029052">
    <property type="entry name" value="Metallo-depent_PP-like"/>
</dbReference>
<feature type="binding site" evidence="7">
    <location>
        <position position="174"/>
    </location>
    <ligand>
        <name>Fe cation</name>
        <dbReference type="ChEBI" id="CHEBI:24875"/>
        <label>2</label>
    </ligand>
</feature>
<feature type="binding site" evidence="7">
    <location>
        <position position="176"/>
    </location>
    <ligand>
        <name>Fe cation</name>
        <dbReference type="ChEBI" id="CHEBI:24875"/>
        <label>1</label>
    </ligand>
</feature>
<evidence type="ECO:0000256" key="5">
    <source>
        <dbReference type="ARBA" id="ARBA00061401"/>
    </source>
</evidence>
<keyword evidence="9" id="KW-1185">Reference proteome</keyword>